<reference evidence="2 3" key="1">
    <citation type="submission" date="2019-03" db="EMBL/GenBank/DDBJ databases">
        <title>First draft genome of Liparis tanakae, snailfish: a comprehensive survey of snailfish specific genes.</title>
        <authorList>
            <person name="Kim W."/>
            <person name="Song I."/>
            <person name="Jeong J.-H."/>
            <person name="Kim D."/>
            <person name="Kim S."/>
            <person name="Ryu S."/>
            <person name="Song J.Y."/>
            <person name="Lee S.K."/>
        </authorList>
    </citation>
    <scope>NUCLEOTIDE SEQUENCE [LARGE SCALE GENOMIC DNA]</scope>
    <source>
        <tissue evidence="2">Muscle</tissue>
    </source>
</reference>
<name>A0A4Z2IVX4_9TELE</name>
<evidence type="ECO:0000313" key="3">
    <source>
        <dbReference type="Proteomes" id="UP000314294"/>
    </source>
</evidence>
<dbReference type="EMBL" id="SRLO01000042">
    <property type="protein sequence ID" value="TNN81981.1"/>
    <property type="molecule type" value="Genomic_DNA"/>
</dbReference>
<protein>
    <submittedName>
        <fullName evidence="2">Uncharacterized protein</fullName>
    </submittedName>
</protein>
<feature type="region of interest" description="Disordered" evidence="1">
    <location>
        <begin position="45"/>
        <end position="73"/>
    </location>
</feature>
<organism evidence="2 3">
    <name type="scientific">Liparis tanakae</name>
    <name type="common">Tanaka's snailfish</name>
    <dbReference type="NCBI Taxonomy" id="230148"/>
    <lineage>
        <taxon>Eukaryota</taxon>
        <taxon>Metazoa</taxon>
        <taxon>Chordata</taxon>
        <taxon>Craniata</taxon>
        <taxon>Vertebrata</taxon>
        <taxon>Euteleostomi</taxon>
        <taxon>Actinopterygii</taxon>
        <taxon>Neopterygii</taxon>
        <taxon>Teleostei</taxon>
        <taxon>Neoteleostei</taxon>
        <taxon>Acanthomorphata</taxon>
        <taxon>Eupercaria</taxon>
        <taxon>Perciformes</taxon>
        <taxon>Cottioidei</taxon>
        <taxon>Cottales</taxon>
        <taxon>Liparidae</taxon>
        <taxon>Liparis</taxon>
    </lineage>
</organism>
<proteinExistence type="predicted"/>
<accession>A0A4Z2IVX4</accession>
<dbReference type="AlphaFoldDB" id="A0A4Z2IVX4"/>
<dbReference type="Proteomes" id="UP000314294">
    <property type="component" value="Unassembled WGS sequence"/>
</dbReference>
<comment type="caution">
    <text evidence="2">The sequence shown here is derived from an EMBL/GenBank/DDBJ whole genome shotgun (WGS) entry which is preliminary data.</text>
</comment>
<gene>
    <name evidence="2" type="ORF">EYF80_007627</name>
</gene>
<sequence>MVPTVCRSPSGRKWECFKHWNFQRNPFILLQQDLTVSPTQSWFSHASLPPKGPSHTAPAPSSVAWAPGGNRRSSKVKRCRLLQEMLMPCRVLLSSDLVL</sequence>
<evidence type="ECO:0000256" key="1">
    <source>
        <dbReference type="SAM" id="MobiDB-lite"/>
    </source>
</evidence>
<evidence type="ECO:0000313" key="2">
    <source>
        <dbReference type="EMBL" id="TNN81981.1"/>
    </source>
</evidence>
<keyword evidence="3" id="KW-1185">Reference proteome</keyword>